<gene>
    <name evidence="7" type="ORF">MCHLO_13642</name>
</gene>
<dbReference type="PANTHER" id="PTHR45856">
    <property type="entry name" value="ALPHA/BETA-HYDROLASES SUPERFAMILY PROTEIN"/>
    <property type="match status" value="1"/>
</dbReference>
<feature type="domain" description="Fungal lipase-type" evidence="6">
    <location>
        <begin position="117"/>
        <end position="268"/>
    </location>
</feature>
<protein>
    <submittedName>
        <fullName evidence="7">Alpha/beta-hydrolase</fullName>
    </submittedName>
</protein>
<evidence type="ECO:0000313" key="7">
    <source>
        <dbReference type="EMBL" id="GAT57061.1"/>
    </source>
</evidence>
<dbReference type="CDD" id="cd00519">
    <property type="entry name" value="Lipase_3"/>
    <property type="match status" value="1"/>
</dbReference>
<dbReference type="InterPro" id="IPR002921">
    <property type="entry name" value="Fungal_lipase-type"/>
</dbReference>
<name>A0ABQ0M152_MYCCL</name>
<dbReference type="InterPro" id="IPR051218">
    <property type="entry name" value="Sec_MonoDiacylglyc_Lipase"/>
</dbReference>
<feature type="chain" id="PRO_5047245514" evidence="5">
    <location>
        <begin position="18"/>
        <end position="330"/>
    </location>
</feature>
<keyword evidence="1" id="KW-1015">Disulfide bond</keyword>
<organism evidence="7 8">
    <name type="scientific">Mycena chlorophos</name>
    <name type="common">Agaric fungus</name>
    <name type="synonym">Agaricus chlorophos</name>
    <dbReference type="NCBI Taxonomy" id="658473"/>
    <lineage>
        <taxon>Eukaryota</taxon>
        <taxon>Fungi</taxon>
        <taxon>Dikarya</taxon>
        <taxon>Basidiomycota</taxon>
        <taxon>Agaricomycotina</taxon>
        <taxon>Agaricomycetes</taxon>
        <taxon>Agaricomycetidae</taxon>
        <taxon>Agaricales</taxon>
        <taxon>Marasmiineae</taxon>
        <taxon>Mycenaceae</taxon>
        <taxon>Mycena</taxon>
    </lineage>
</organism>
<evidence type="ECO:0000313" key="8">
    <source>
        <dbReference type="Proteomes" id="UP000815677"/>
    </source>
</evidence>
<dbReference type="SUPFAM" id="SSF53474">
    <property type="entry name" value="alpha/beta-Hydrolases"/>
    <property type="match status" value="1"/>
</dbReference>
<dbReference type="InterPro" id="IPR029058">
    <property type="entry name" value="AB_hydrolase_fold"/>
</dbReference>
<evidence type="ECO:0000259" key="6">
    <source>
        <dbReference type="Pfam" id="PF01764"/>
    </source>
</evidence>
<dbReference type="EMBL" id="DF849382">
    <property type="protein sequence ID" value="GAT57061.1"/>
    <property type="molecule type" value="Genomic_DNA"/>
</dbReference>
<comment type="catalytic activity">
    <reaction evidence="4">
        <text>a monoacylglycerol + H2O = glycerol + a fatty acid + H(+)</text>
        <dbReference type="Rhea" id="RHEA:15245"/>
        <dbReference type="ChEBI" id="CHEBI:15377"/>
        <dbReference type="ChEBI" id="CHEBI:15378"/>
        <dbReference type="ChEBI" id="CHEBI:17408"/>
        <dbReference type="ChEBI" id="CHEBI:17754"/>
        <dbReference type="ChEBI" id="CHEBI:28868"/>
    </reaction>
</comment>
<dbReference type="Gene3D" id="3.40.50.1820">
    <property type="entry name" value="alpha/beta hydrolase"/>
    <property type="match status" value="1"/>
</dbReference>
<keyword evidence="8" id="KW-1185">Reference proteome</keyword>
<comment type="similarity">
    <text evidence="2">Belongs to the AB hydrolase superfamily. Lipase family. Class 3 subfamily.</text>
</comment>
<dbReference type="PANTHER" id="PTHR45856:SF25">
    <property type="entry name" value="FUNGAL LIPASE-LIKE DOMAIN-CONTAINING PROTEIN"/>
    <property type="match status" value="1"/>
</dbReference>
<evidence type="ECO:0000256" key="1">
    <source>
        <dbReference type="ARBA" id="ARBA00023157"/>
    </source>
</evidence>
<keyword evidence="5" id="KW-0732">Signal</keyword>
<accession>A0ABQ0M152</accession>
<evidence type="ECO:0000256" key="3">
    <source>
        <dbReference type="ARBA" id="ARBA00047591"/>
    </source>
</evidence>
<evidence type="ECO:0000256" key="5">
    <source>
        <dbReference type="SAM" id="SignalP"/>
    </source>
</evidence>
<proteinExistence type="inferred from homology"/>
<dbReference type="Pfam" id="PF01764">
    <property type="entry name" value="Lipase_3"/>
    <property type="match status" value="1"/>
</dbReference>
<evidence type="ECO:0000256" key="2">
    <source>
        <dbReference type="ARBA" id="ARBA00043996"/>
    </source>
</evidence>
<dbReference type="Proteomes" id="UP000815677">
    <property type="component" value="Unassembled WGS sequence"/>
</dbReference>
<feature type="signal peptide" evidence="5">
    <location>
        <begin position="1"/>
        <end position="17"/>
    </location>
</feature>
<evidence type="ECO:0000256" key="4">
    <source>
        <dbReference type="ARBA" id="ARBA00048461"/>
    </source>
</evidence>
<sequence>MLSQIAPLLLLLPTVLGVPLPLFGIHLDGDDGTAADTVVTNNSATTTSFSIADANSTLLRPGQFARAAYCSSTSLVSWSCGAPCDAIKNVTFLQEGGDQGEIPLYYIAYSADDDTLVVAHEGTDAKNILSIANDAAFGLVALNSSRFPGTEDQNITVHKGFQETFERTADGLLDGVLKGLASTNASNLLVTGHSLGAALAVMTGSFLKTTLTNGTNPEFSNVDVSVVGFGLPRGGNPAYASFVENLFPNGSFAYMTNQQDPVPIVPPEFLGFQHPAGEVHITDPNVDMISCPGRDNTQCSSGNSAIEADVQNHLGPYFSGLTFGGKQCSD</sequence>
<reference evidence="7" key="1">
    <citation type="submission" date="2014-09" db="EMBL/GenBank/DDBJ databases">
        <title>Genome sequence of the luminous mushroom Mycena chlorophos for searching fungal bioluminescence genes.</title>
        <authorList>
            <person name="Tanaka Y."/>
            <person name="Kasuga D."/>
            <person name="Oba Y."/>
            <person name="Hase S."/>
            <person name="Sato K."/>
            <person name="Oba Y."/>
            <person name="Sakakibara Y."/>
        </authorList>
    </citation>
    <scope>NUCLEOTIDE SEQUENCE</scope>
</reference>
<comment type="catalytic activity">
    <reaction evidence="3">
        <text>a diacylglycerol + H2O = a monoacylglycerol + a fatty acid + H(+)</text>
        <dbReference type="Rhea" id="RHEA:32731"/>
        <dbReference type="ChEBI" id="CHEBI:15377"/>
        <dbReference type="ChEBI" id="CHEBI:15378"/>
        <dbReference type="ChEBI" id="CHEBI:17408"/>
        <dbReference type="ChEBI" id="CHEBI:18035"/>
        <dbReference type="ChEBI" id="CHEBI:28868"/>
    </reaction>
</comment>